<accession>X1SDH1</accession>
<organism evidence="1">
    <name type="scientific">marine sediment metagenome</name>
    <dbReference type="NCBI Taxonomy" id="412755"/>
    <lineage>
        <taxon>unclassified sequences</taxon>
        <taxon>metagenomes</taxon>
        <taxon>ecological metagenomes</taxon>
    </lineage>
</organism>
<dbReference type="InterPro" id="IPR011989">
    <property type="entry name" value="ARM-like"/>
</dbReference>
<dbReference type="SUPFAM" id="SSF48371">
    <property type="entry name" value="ARM repeat"/>
    <property type="match status" value="1"/>
</dbReference>
<gene>
    <name evidence="1" type="ORF">S12H4_08562</name>
</gene>
<sequence>MELSPKLINKNYKNKTLDKISAINQLISIIDNSDNLDTRIESINTLSQIDAKSNDVFTLLENLLISDSHESIRFNSINVIGKLFLDNALEPMRWALKHEESLKCLLAISKILGKIDTPQSKSLLFNKIKKIRNEKIIENLNLLFKKRDLESFSSFELSRIIENYFIVAGLEKRFGQINFKVKEGLIYELDLSDVSSHVFGWTILNKFPD</sequence>
<dbReference type="EMBL" id="BARW01003323">
    <property type="protein sequence ID" value="GAI65849.1"/>
    <property type="molecule type" value="Genomic_DNA"/>
</dbReference>
<proteinExistence type="predicted"/>
<evidence type="ECO:0000313" key="1">
    <source>
        <dbReference type="EMBL" id="GAI65849.1"/>
    </source>
</evidence>
<name>X1SDH1_9ZZZZ</name>
<dbReference type="InterPro" id="IPR016024">
    <property type="entry name" value="ARM-type_fold"/>
</dbReference>
<feature type="non-terminal residue" evidence="1">
    <location>
        <position position="209"/>
    </location>
</feature>
<reference evidence="1" key="1">
    <citation type="journal article" date="2014" name="Front. Microbiol.">
        <title>High frequency of phylogenetically diverse reductive dehalogenase-homologous genes in deep subseafloor sedimentary metagenomes.</title>
        <authorList>
            <person name="Kawai M."/>
            <person name="Futagami T."/>
            <person name="Toyoda A."/>
            <person name="Takaki Y."/>
            <person name="Nishi S."/>
            <person name="Hori S."/>
            <person name="Arai W."/>
            <person name="Tsubouchi T."/>
            <person name="Morono Y."/>
            <person name="Uchiyama I."/>
            <person name="Ito T."/>
            <person name="Fujiyama A."/>
            <person name="Inagaki F."/>
            <person name="Takami H."/>
        </authorList>
    </citation>
    <scope>NUCLEOTIDE SEQUENCE</scope>
    <source>
        <strain evidence="1">Expedition CK06-06</strain>
    </source>
</reference>
<dbReference type="AlphaFoldDB" id="X1SDH1"/>
<protein>
    <recommendedName>
        <fullName evidence="2">HEAT repeat domain-containing protein</fullName>
    </recommendedName>
</protein>
<comment type="caution">
    <text evidence="1">The sequence shown here is derived from an EMBL/GenBank/DDBJ whole genome shotgun (WGS) entry which is preliminary data.</text>
</comment>
<evidence type="ECO:0008006" key="2">
    <source>
        <dbReference type="Google" id="ProtNLM"/>
    </source>
</evidence>
<dbReference type="Gene3D" id="1.25.10.10">
    <property type="entry name" value="Leucine-rich Repeat Variant"/>
    <property type="match status" value="1"/>
</dbReference>